<feature type="transmembrane region" description="Helical" evidence="7">
    <location>
        <begin position="111"/>
        <end position="133"/>
    </location>
</feature>
<comment type="subcellular location">
    <subcellularLocation>
        <location evidence="1">Cell membrane</location>
        <topology evidence="1">Multi-pass membrane protein</topology>
    </subcellularLocation>
</comment>
<evidence type="ECO:0000259" key="8">
    <source>
        <dbReference type="PROSITE" id="PS50850"/>
    </source>
</evidence>
<dbReference type="InterPro" id="IPR001958">
    <property type="entry name" value="Tet-R_TetA/multi-R_MdtG-like"/>
</dbReference>
<evidence type="ECO:0000256" key="1">
    <source>
        <dbReference type="ARBA" id="ARBA00004651"/>
    </source>
</evidence>
<proteinExistence type="predicted"/>
<comment type="caution">
    <text evidence="9">The sequence shown here is derived from an EMBL/GenBank/DDBJ whole genome shotgun (WGS) entry which is preliminary data.</text>
</comment>
<feature type="transmembrane region" description="Helical" evidence="7">
    <location>
        <begin position="238"/>
        <end position="257"/>
    </location>
</feature>
<evidence type="ECO:0000313" key="10">
    <source>
        <dbReference type="Proteomes" id="UP001501074"/>
    </source>
</evidence>
<gene>
    <name evidence="9" type="ORF">GCM10022223_69780</name>
</gene>
<dbReference type="PANTHER" id="PTHR23506">
    <property type="entry name" value="GH10249P"/>
    <property type="match status" value="1"/>
</dbReference>
<feature type="transmembrane region" description="Helical" evidence="7">
    <location>
        <begin position="367"/>
        <end position="387"/>
    </location>
</feature>
<keyword evidence="2" id="KW-0813">Transport</keyword>
<feature type="domain" description="Major facilitator superfamily (MFS) profile" evidence="8">
    <location>
        <begin position="44"/>
        <end position="422"/>
    </location>
</feature>
<evidence type="ECO:0000256" key="5">
    <source>
        <dbReference type="ARBA" id="ARBA00023136"/>
    </source>
</evidence>
<feature type="transmembrane region" description="Helical" evidence="7">
    <location>
        <begin position="306"/>
        <end position="323"/>
    </location>
</feature>
<feature type="transmembrane region" description="Helical" evidence="7">
    <location>
        <begin position="329"/>
        <end position="355"/>
    </location>
</feature>
<feature type="transmembrane region" description="Helical" evidence="7">
    <location>
        <begin position="277"/>
        <end position="299"/>
    </location>
</feature>
<feature type="transmembrane region" description="Helical" evidence="7">
    <location>
        <begin position="399"/>
        <end position="424"/>
    </location>
</feature>
<evidence type="ECO:0000313" key="9">
    <source>
        <dbReference type="EMBL" id="GAA3640591.1"/>
    </source>
</evidence>
<feature type="transmembrane region" description="Helical" evidence="7">
    <location>
        <begin position="197"/>
        <end position="217"/>
    </location>
</feature>
<keyword evidence="3 7" id="KW-0812">Transmembrane</keyword>
<dbReference type="Proteomes" id="UP001501074">
    <property type="component" value="Unassembled WGS sequence"/>
</dbReference>
<reference evidence="10" key="1">
    <citation type="journal article" date="2019" name="Int. J. Syst. Evol. Microbiol.">
        <title>The Global Catalogue of Microorganisms (GCM) 10K type strain sequencing project: providing services to taxonomists for standard genome sequencing and annotation.</title>
        <authorList>
            <consortium name="The Broad Institute Genomics Platform"/>
            <consortium name="The Broad Institute Genome Sequencing Center for Infectious Disease"/>
            <person name="Wu L."/>
            <person name="Ma J."/>
        </authorList>
    </citation>
    <scope>NUCLEOTIDE SEQUENCE [LARGE SCALE GENOMIC DNA]</scope>
    <source>
        <strain evidence="10">JCM 16902</strain>
    </source>
</reference>
<feature type="transmembrane region" description="Helical" evidence="7">
    <location>
        <begin position="81"/>
        <end position="99"/>
    </location>
</feature>
<dbReference type="CDD" id="cd17325">
    <property type="entry name" value="MFS_MdtG_SLC18_like"/>
    <property type="match status" value="1"/>
</dbReference>
<accession>A0ABP7AVJ1</accession>
<feature type="compositionally biased region" description="Basic and acidic residues" evidence="6">
    <location>
        <begin position="1"/>
        <end position="12"/>
    </location>
</feature>
<dbReference type="InterPro" id="IPR036259">
    <property type="entry name" value="MFS_trans_sf"/>
</dbReference>
<sequence length="433" mass="43295">MNTDGDPARTEEVSVSLHHAEQPPGGTEPPVTEPDPHARYRGAAIAVVCVALFVDMLVYGLAIPVLPLLPALKDAGSTGTGILFASYAASLLLITPFAGRLVDRHGPRTPLLLGLIGLGAATLLFAVGGPYPLLLLGRLFQGAAAGLSWVAGLSLIALVTPLADRARWMGLAMSMVALGVLAGPPLGGFIATHWGTHAPFVVAAVVALLDAVARLMLVPRLPHRQNDDPAGPTAVLRVPGTLAVVGLIIVQAGLIAALEPVLPFHLADTIAADSTRIGLLFALTVVAGATLNPIVGGLVATVDNRLLTGIGVLAGAVSIWWAGAADSTWSVALAMALLGAATAFVAAPATTLIGVQGGKASPPALGGAYALFNIAYAIGLLIGPLLSGPLTDALDLSGALTAIAVLTVVGGGAAALGAPSIAGLTGDDSQRPS</sequence>
<dbReference type="InterPro" id="IPR020846">
    <property type="entry name" value="MFS_dom"/>
</dbReference>
<dbReference type="SUPFAM" id="SSF103473">
    <property type="entry name" value="MFS general substrate transporter"/>
    <property type="match status" value="1"/>
</dbReference>
<feature type="transmembrane region" description="Helical" evidence="7">
    <location>
        <begin position="43"/>
        <end position="69"/>
    </location>
</feature>
<evidence type="ECO:0000256" key="3">
    <source>
        <dbReference type="ARBA" id="ARBA00022692"/>
    </source>
</evidence>
<protein>
    <recommendedName>
        <fullName evidence="8">Major facilitator superfamily (MFS) profile domain-containing protein</fullName>
    </recommendedName>
</protein>
<dbReference type="InterPro" id="IPR011701">
    <property type="entry name" value="MFS"/>
</dbReference>
<keyword evidence="5 7" id="KW-0472">Membrane</keyword>
<feature type="transmembrane region" description="Helical" evidence="7">
    <location>
        <begin position="139"/>
        <end position="159"/>
    </location>
</feature>
<evidence type="ECO:0000256" key="2">
    <source>
        <dbReference type="ARBA" id="ARBA00022448"/>
    </source>
</evidence>
<dbReference type="InterPro" id="IPR050930">
    <property type="entry name" value="MFS_Vesicular_Transporter"/>
</dbReference>
<dbReference type="Gene3D" id="1.20.1250.20">
    <property type="entry name" value="MFS general substrate transporter like domains"/>
    <property type="match status" value="1"/>
</dbReference>
<keyword evidence="10" id="KW-1185">Reference proteome</keyword>
<organism evidence="9 10">
    <name type="scientific">Kineosporia mesophila</name>
    <dbReference type="NCBI Taxonomy" id="566012"/>
    <lineage>
        <taxon>Bacteria</taxon>
        <taxon>Bacillati</taxon>
        <taxon>Actinomycetota</taxon>
        <taxon>Actinomycetes</taxon>
        <taxon>Kineosporiales</taxon>
        <taxon>Kineosporiaceae</taxon>
        <taxon>Kineosporia</taxon>
    </lineage>
</organism>
<dbReference type="RefSeq" id="WP_231485505.1">
    <property type="nucleotide sequence ID" value="NZ_BAAAZO010000014.1"/>
</dbReference>
<evidence type="ECO:0000256" key="7">
    <source>
        <dbReference type="SAM" id="Phobius"/>
    </source>
</evidence>
<evidence type="ECO:0000256" key="4">
    <source>
        <dbReference type="ARBA" id="ARBA00022989"/>
    </source>
</evidence>
<dbReference type="Pfam" id="PF07690">
    <property type="entry name" value="MFS_1"/>
    <property type="match status" value="2"/>
</dbReference>
<feature type="region of interest" description="Disordered" evidence="6">
    <location>
        <begin position="1"/>
        <end position="35"/>
    </location>
</feature>
<evidence type="ECO:0000256" key="6">
    <source>
        <dbReference type="SAM" id="MobiDB-lite"/>
    </source>
</evidence>
<dbReference type="EMBL" id="BAAAZO010000014">
    <property type="protein sequence ID" value="GAA3640591.1"/>
    <property type="molecule type" value="Genomic_DNA"/>
</dbReference>
<name>A0ABP7AVJ1_9ACTN</name>
<feature type="transmembrane region" description="Helical" evidence="7">
    <location>
        <begin position="171"/>
        <end position="191"/>
    </location>
</feature>
<dbReference type="PANTHER" id="PTHR23506:SF23">
    <property type="entry name" value="GH10249P"/>
    <property type="match status" value="1"/>
</dbReference>
<keyword evidence="4 7" id="KW-1133">Transmembrane helix</keyword>
<dbReference type="PRINTS" id="PR01035">
    <property type="entry name" value="TCRTETA"/>
</dbReference>
<dbReference type="PROSITE" id="PS50850">
    <property type="entry name" value="MFS"/>
    <property type="match status" value="1"/>
</dbReference>